<comment type="caution">
    <text evidence="1">The sequence shown here is derived from an EMBL/GenBank/DDBJ whole genome shotgun (WGS) entry which is preliminary data.</text>
</comment>
<proteinExistence type="predicted"/>
<reference evidence="1 2" key="1">
    <citation type="submission" date="2024-09" db="EMBL/GenBank/DDBJ databases">
        <title>Floridaenema gen nov. (Aerosakkonemataceae, Aerosakkonematales ord. nov., Cyanobacteria) from benthic tropical and subtropical fresh waters, with the description of four new species.</title>
        <authorList>
            <person name="Moretto J.A."/>
            <person name="Berthold D.E."/>
            <person name="Lefler F.W."/>
            <person name="Huang I.-S."/>
            <person name="Laughinghouse H. IV."/>
        </authorList>
    </citation>
    <scope>NUCLEOTIDE SEQUENCE [LARGE SCALE GENOMIC DNA]</scope>
    <source>
        <strain evidence="1 2">BLCC-F167</strain>
    </source>
</reference>
<dbReference type="RefSeq" id="WP_413275439.1">
    <property type="nucleotide sequence ID" value="NZ_JBHFNT010000004.1"/>
</dbReference>
<organism evidence="1 2">
    <name type="scientific">Floridaenema evergladense BLCC-F167</name>
    <dbReference type="NCBI Taxonomy" id="3153639"/>
    <lineage>
        <taxon>Bacteria</taxon>
        <taxon>Bacillati</taxon>
        <taxon>Cyanobacteriota</taxon>
        <taxon>Cyanophyceae</taxon>
        <taxon>Oscillatoriophycideae</taxon>
        <taxon>Aerosakkonematales</taxon>
        <taxon>Aerosakkonemataceae</taxon>
        <taxon>Floridanema</taxon>
        <taxon>Floridanema evergladense</taxon>
    </lineage>
</organism>
<gene>
    <name evidence="1" type="ORF">ACE1CA_00360</name>
</gene>
<protein>
    <submittedName>
        <fullName evidence="1">Uncharacterized protein</fullName>
    </submittedName>
</protein>
<name>A0ABV4WD03_9CYAN</name>
<dbReference type="Proteomes" id="UP001576780">
    <property type="component" value="Unassembled WGS sequence"/>
</dbReference>
<sequence>MGKLTKSIKAAVANVTEKNEAINHEMEKKLMMFQLKLQQLEAQGIMPKQ</sequence>
<accession>A0ABV4WD03</accession>
<keyword evidence="2" id="KW-1185">Reference proteome</keyword>
<dbReference type="EMBL" id="JBHFNT010000004">
    <property type="protein sequence ID" value="MFB2832963.1"/>
    <property type="molecule type" value="Genomic_DNA"/>
</dbReference>
<evidence type="ECO:0000313" key="1">
    <source>
        <dbReference type="EMBL" id="MFB2832963.1"/>
    </source>
</evidence>
<evidence type="ECO:0000313" key="2">
    <source>
        <dbReference type="Proteomes" id="UP001576780"/>
    </source>
</evidence>